<evidence type="ECO:0000256" key="2">
    <source>
        <dbReference type="ARBA" id="ARBA00009993"/>
    </source>
</evidence>
<name>A0AAV8TW85_9ROSI</name>
<evidence type="ECO:0000256" key="1">
    <source>
        <dbReference type="ARBA" id="ARBA00004906"/>
    </source>
</evidence>
<comment type="subunit">
    <text evidence="4">Part of a SCF (SKP1-cullin-F-box) protein ligase complex.</text>
</comment>
<dbReference type="InterPro" id="IPR036296">
    <property type="entry name" value="SKP1-like_dim_sf"/>
</dbReference>
<dbReference type="SUPFAM" id="SSF81382">
    <property type="entry name" value="Skp1 dimerisation domain-like"/>
    <property type="match status" value="1"/>
</dbReference>
<evidence type="ECO:0000259" key="5">
    <source>
        <dbReference type="Pfam" id="PF01466"/>
    </source>
</evidence>
<dbReference type="InterPro" id="IPR001232">
    <property type="entry name" value="SKP1-like"/>
</dbReference>
<dbReference type="InterPro" id="IPR011333">
    <property type="entry name" value="SKP1/BTB/POZ_sf"/>
</dbReference>
<dbReference type="AlphaFoldDB" id="A0AAV8TW85"/>
<dbReference type="GO" id="GO:0006511">
    <property type="term" value="P:ubiquitin-dependent protein catabolic process"/>
    <property type="evidence" value="ECO:0007669"/>
    <property type="project" value="InterPro"/>
</dbReference>
<dbReference type="EMBL" id="JAIWQS010000003">
    <property type="protein sequence ID" value="KAJ8771148.1"/>
    <property type="molecule type" value="Genomic_DNA"/>
</dbReference>
<comment type="pathway">
    <text evidence="1 4">Protein modification; protein ubiquitination.</text>
</comment>
<dbReference type="PIRSF" id="PIRSF028729">
    <property type="entry name" value="E3_ubiquit_lig_SCF_Skp"/>
    <property type="match status" value="1"/>
</dbReference>
<evidence type="ECO:0000256" key="3">
    <source>
        <dbReference type="ARBA" id="ARBA00022786"/>
    </source>
</evidence>
<dbReference type="Proteomes" id="UP001159364">
    <property type="component" value="Linkage Group LG03"/>
</dbReference>
<dbReference type="InterPro" id="IPR016072">
    <property type="entry name" value="Skp1_comp_dimer"/>
</dbReference>
<evidence type="ECO:0000313" key="8">
    <source>
        <dbReference type="Proteomes" id="UP001159364"/>
    </source>
</evidence>
<keyword evidence="8" id="KW-1185">Reference proteome</keyword>
<protein>
    <recommendedName>
        <fullName evidence="4">SKP1-like protein</fullName>
    </recommendedName>
</protein>
<accession>A0AAV8TW85</accession>
<dbReference type="PANTHER" id="PTHR11165">
    <property type="entry name" value="SKP1"/>
    <property type="match status" value="1"/>
</dbReference>
<dbReference type="GO" id="GO:0016567">
    <property type="term" value="P:protein ubiquitination"/>
    <property type="evidence" value="ECO:0007669"/>
    <property type="project" value="UniProtKB-UniRule"/>
</dbReference>
<organism evidence="7 8">
    <name type="scientific">Erythroxylum novogranatense</name>
    <dbReference type="NCBI Taxonomy" id="1862640"/>
    <lineage>
        <taxon>Eukaryota</taxon>
        <taxon>Viridiplantae</taxon>
        <taxon>Streptophyta</taxon>
        <taxon>Embryophyta</taxon>
        <taxon>Tracheophyta</taxon>
        <taxon>Spermatophyta</taxon>
        <taxon>Magnoliopsida</taxon>
        <taxon>eudicotyledons</taxon>
        <taxon>Gunneridae</taxon>
        <taxon>Pentapetalae</taxon>
        <taxon>rosids</taxon>
        <taxon>fabids</taxon>
        <taxon>Malpighiales</taxon>
        <taxon>Erythroxylaceae</taxon>
        <taxon>Erythroxylum</taxon>
    </lineage>
</organism>
<feature type="domain" description="SKP1 component dimerisation" evidence="5">
    <location>
        <begin position="122"/>
        <end position="169"/>
    </location>
</feature>
<dbReference type="SUPFAM" id="SSF54695">
    <property type="entry name" value="POZ domain"/>
    <property type="match status" value="1"/>
</dbReference>
<dbReference type="SMART" id="SM00512">
    <property type="entry name" value="Skp1"/>
    <property type="match status" value="1"/>
</dbReference>
<dbReference type="Pfam" id="PF03931">
    <property type="entry name" value="Skp1_POZ"/>
    <property type="match status" value="1"/>
</dbReference>
<dbReference type="GO" id="GO:0009867">
    <property type="term" value="P:jasmonic acid mediated signaling pathway"/>
    <property type="evidence" value="ECO:0007669"/>
    <property type="project" value="UniProtKB-ARBA"/>
</dbReference>
<dbReference type="Gene3D" id="3.30.710.10">
    <property type="entry name" value="Potassium Channel Kv1.1, Chain A"/>
    <property type="match status" value="1"/>
</dbReference>
<evidence type="ECO:0000259" key="6">
    <source>
        <dbReference type="Pfam" id="PF03931"/>
    </source>
</evidence>
<sequence length="186" mass="21474">MIHFPLLKAKPEAMSSSSTAWKITLTSSDGVQFTVSEAVVRQSEKIMSLINSTIVLDTITGDVLKMVVDYCNKQMEFKEREKSDCCFDINAEMKPWEADFVKELDLSSIFDLILAADYLRLKGLYRLGCQAVVDRMRGRTLEEMRQMFMIKSDFTPEEEAMKHEEIQWARGEIPSWMEINEPIKDL</sequence>
<evidence type="ECO:0000313" key="7">
    <source>
        <dbReference type="EMBL" id="KAJ8771148.1"/>
    </source>
</evidence>
<dbReference type="InterPro" id="IPR016073">
    <property type="entry name" value="Skp1_comp_POZ"/>
</dbReference>
<comment type="similarity">
    <text evidence="2 4">Belongs to the SKP1 family.</text>
</comment>
<reference evidence="7 8" key="1">
    <citation type="submission" date="2021-09" db="EMBL/GenBank/DDBJ databases">
        <title>Genomic insights and catalytic innovation underlie evolution of tropane alkaloids biosynthesis.</title>
        <authorList>
            <person name="Wang Y.-J."/>
            <person name="Tian T."/>
            <person name="Huang J.-P."/>
            <person name="Huang S.-X."/>
        </authorList>
    </citation>
    <scope>NUCLEOTIDE SEQUENCE [LARGE SCALE GENOMIC DNA]</scope>
    <source>
        <strain evidence="7">KIB-2018</strain>
        <tissue evidence="7">Leaf</tissue>
    </source>
</reference>
<comment type="function">
    <text evidence="4">Involved in ubiquitination and subsequent proteasomal degradation of target proteins. Together with CUL1, RBX1 and a F-box protein, it forms a SCF E3 ubiquitin ligase complex. The functional specificity of this complex depends on the type of F-box protein. In the SCF complex, it serves as an adapter that links the F-box protein to CUL1.</text>
</comment>
<dbReference type="InterPro" id="IPR016897">
    <property type="entry name" value="SKP1"/>
</dbReference>
<proteinExistence type="inferred from homology"/>
<comment type="caution">
    <text evidence="7">The sequence shown here is derived from an EMBL/GenBank/DDBJ whole genome shotgun (WGS) entry which is preliminary data.</text>
</comment>
<gene>
    <name evidence="7" type="ORF">K2173_023473</name>
</gene>
<feature type="domain" description="SKP1 component POZ" evidence="6">
    <location>
        <begin position="22"/>
        <end position="74"/>
    </location>
</feature>
<keyword evidence="3 4" id="KW-0833">Ubl conjugation pathway</keyword>
<evidence type="ECO:0000256" key="4">
    <source>
        <dbReference type="PIRNR" id="PIRNR028729"/>
    </source>
</evidence>
<dbReference type="Pfam" id="PF01466">
    <property type="entry name" value="Skp1"/>
    <property type="match status" value="1"/>
</dbReference>